<evidence type="ECO:0000256" key="2">
    <source>
        <dbReference type="ARBA" id="ARBA00023015"/>
    </source>
</evidence>
<dbReference type="PANTHER" id="PTHR30537">
    <property type="entry name" value="HTH-TYPE TRANSCRIPTIONAL REGULATOR"/>
    <property type="match status" value="1"/>
</dbReference>
<dbReference type="PROSITE" id="PS50931">
    <property type="entry name" value="HTH_LYSR"/>
    <property type="match status" value="1"/>
</dbReference>
<reference evidence="6 7" key="1">
    <citation type="submission" date="2016-12" db="EMBL/GenBank/DDBJ databases">
        <authorList>
            <person name="Song W.-J."/>
            <person name="Kurnit D.M."/>
        </authorList>
    </citation>
    <scope>NUCLEOTIDE SEQUENCE [LARGE SCALE GENOMIC DNA]</scope>
    <source>
        <strain evidence="6 7">IMCC3135</strain>
    </source>
</reference>
<protein>
    <submittedName>
        <fullName evidence="6">Glycine cleavage system transcriptional activator</fullName>
    </submittedName>
</protein>
<dbReference type="Gene3D" id="3.40.190.10">
    <property type="entry name" value="Periplasmic binding protein-like II"/>
    <property type="match status" value="2"/>
</dbReference>
<dbReference type="AlphaFoldDB" id="A0A2Z2NJD4"/>
<evidence type="ECO:0000256" key="4">
    <source>
        <dbReference type="ARBA" id="ARBA00023163"/>
    </source>
</evidence>
<dbReference type="Proteomes" id="UP000250079">
    <property type="component" value="Chromosome"/>
</dbReference>
<dbReference type="GO" id="GO:0006351">
    <property type="term" value="P:DNA-templated transcription"/>
    <property type="evidence" value="ECO:0007669"/>
    <property type="project" value="TreeGrafter"/>
</dbReference>
<name>A0A2Z2NJD4_9GAMM</name>
<feature type="domain" description="HTH lysR-type" evidence="5">
    <location>
        <begin position="11"/>
        <end position="68"/>
    </location>
</feature>
<keyword evidence="4" id="KW-0804">Transcription</keyword>
<dbReference type="InterPro" id="IPR036388">
    <property type="entry name" value="WH-like_DNA-bd_sf"/>
</dbReference>
<comment type="similarity">
    <text evidence="1">Belongs to the LysR transcriptional regulatory family.</text>
</comment>
<evidence type="ECO:0000256" key="1">
    <source>
        <dbReference type="ARBA" id="ARBA00009437"/>
    </source>
</evidence>
<evidence type="ECO:0000259" key="5">
    <source>
        <dbReference type="PROSITE" id="PS50931"/>
    </source>
</evidence>
<dbReference type="Gene3D" id="1.10.10.10">
    <property type="entry name" value="Winged helix-like DNA-binding domain superfamily/Winged helix DNA-binding domain"/>
    <property type="match status" value="1"/>
</dbReference>
<keyword evidence="7" id="KW-1185">Reference proteome</keyword>
<dbReference type="InterPro" id="IPR036390">
    <property type="entry name" value="WH_DNA-bd_sf"/>
</dbReference>
<dbReference type="InterPro" id="IPR005119">
    <property type="entry name" value="LysR_subst-bd"/>
</dbReference>
<evidence type="ECO:0000313" key="6">
    <source>
        <dbReference type="EMBL" id="ASJ70615.1"/>
    </source>
</evidence>
<dbReference type="GO" id="GO:0003700">
    <property type="term" value="F:DNA-binding transcription factor activity"/>
    <property type="evidence" value="ECO:0007669"/>
    <property type="project" value="InterPro"/>
</dbReference>
<keyword evidence="2" id="KW-0805">Transcription regulation</keyword>
<dbReference type="KEGG" id="gai:IMCC3135_02510"/>
<evidence type="ECO:0000256" key="3">
    <source>
        <dbReference type="ARBA" id="ARBA00023125"/>
    </source>
</evidence>
<dbReference type="InterPro" id="IPR058163">
    <property type="entry name" value="LysR-type_TF_proteobact-type"/>
</dbReference>
<dbReference type="OrthoDB" id="9786526at2"/>
<dbReference type="Pfam" id="PF03466">
    <property type="entry name" value="LysR_substrate"/>
    <property type="match status" value="1"/>
</dbReference>
<dbReference type="SUPFAM" id="SSF46785">
    <property type="entry name" value="Winged helix' DNA-binding domain"/>
    <property type="match status" value="1"/>
</dbReference>
<dbReference type="RefSeq" id="WP_088916142.1">
    <property type="nucleotide sequence ID" value="NZ_CP018632.1"/>
</dbReference>
<dbReference type="PRINTS" id="PR00039">
    <property type="entry name" value="HTHLYSR"/>
</dbReference>
<dbReference type="InterPro" id="IPR000847">
    <property type="entry name" value="LysR_HTH_N"/>
</dbReference>
<dbReference type="GO" id="GO:0043565">
    <property type="term" value="F:sequence-specific DNA binding"/>
    <property type="evidence" value="ECO:0007669"/>
    <property type="project" value="TreeGrafter"/>
</dbReference>
<organism evidence="6 7">
    <name type="scientific">Granulosicoccus antarcticus IMCC3135</name>
    <dbReference type="NCBI Taxonomy" id="1192854"/>
    <lineage>
        <taxon>Bacteria</taxon>
        <taxon>Pseudomonadati</taxon>
        <taxon>Pseudomonadota</taxon>
        <taxon>Gammaproteobacteria</taxon>
        <taxon>Chromatiales</taxon>
        <taxon>Granulosicoccaceae</taxon>
        <taxon>Granulosicoccus</taxon>
    </lineage>
</organism>
<evidence type="ECO:0000313" key="7">
    <source>
        <dbReference type="Proteomes" id="UP000250079"/>
    </source>
</evidence>
<dbReference type="EMBL" id="CP018632">
    <property type="protein sequence ID" value="ASJ70615.1"/>
    <property type="molecule type" value="Genomic_DNA"/>
</dbReference>
<keyword evidence="3" id="KW-0238">DNA-binding</keyword>
<sequence>MMLKDTRRYLPSIGSFATFEVAARHLSFTIAAKELNVTQAAVSQHVRNLEKALEQPLFVRKHKGLELTNAGTRLLIAVSTGLDCISEAIGDLESTTTDQLVTVSATTGAASYWLRTLVDGFQFIHPEVRFVILASDEDDTLRNFSDVDVSLICGNERCDVGEKLQYLFPEIVRPVCSPGYLERYGPFDDLSVLETANLLHLHEKHWSSDAIGWKPLTWANWFRANGRLYTERPGTLSSNSYPLLIDAAVEGKGLILGWQHIVQQHIDAGSLVVANEASFRVERGNFLKINQDSRKKSQVMLFHDYILKTCEAIELW</sequence>
<dbReference type="PANTHER" id="PTHR30537:SF26">
    <property type="entry name" value="GLYCINE CLEAVAGE SYSTEM TRANSCRIPTIONAL ACTIVATOR"/>
    <property type="match status" value="1"/>
</dbReference>
<dbReference type="Pfam" id="PF00126">
    <property type="entry name" value="HTH_1"/>
    <property type="match status" value="1"/>
</dbReference>
<dbReference type="SUPFAM" id="SSF53850">
    <property type="entry name" value="Periplasmic binding protein-like II"/>
    <property type="match status" value="1"/>
</dbReference>
<gene>
    <name evidence="6" type="primary">gcvA_1</name>
    <name evidence="6" type="ORF">IMCC3135_02510</name>
</gene>
<accession>A0A2Z2NJD4</accession>
<proteinExistence type="inferred from homology"/>